<proteinExistence type="predicted"/>
<dbReference type="Pfam" id="PF03358">
    <property type="entry name" value="FMN_red"/>
    <property type="match status" value="1"/>
</dbReference>
<comment type="caution">
    <text evidence="2">The sequence shown here is derived from an EMBL/GenBank/DDBJ whole genome shotgun (WGS) entry which is preliminary data.</text>
</comment>
<protein>
    <submittedName>
        <fullName evidence="2">NAD(P)H-dependent oxidoreductase</fullName>
    </submittedName>
</protein>
<organism evidence="2 3">
    <name type="scientific">Streptomyces hyderabadensis</name>
    <dbReference type="NCBI Taxonomy" id="598549"/>
    <lineage>
        <taxon>Bacteria</taxon>
        <taxon>Bacillati</taxon>
        <taxon>Actinomycetota</taxon>
        <taxon>Actinomycetes</taxon>
        <taxon>Kitasatosporales</taxon>
        <taxon>Streptomycetaceae</taxon>
        <taxon>Streptomyces</taxon>
    </lineage>
</organism>
<dbReference type="Gene3D" id="3.40.50.360">
    <property type="match status" value="1"/>
</dbReference>
<accession>A0ABP9I577</accession>
<sequence>MGRGRGAPGGCRGVRLRSAGVGRQAAGVATLLIVHHTPSPNCRAMLESVVSGATAPEIEGVRVVRRAALAATAVDVLEADGYLLGTPANLGYMSGALKHFFDQVYYPCLDETRGRPFGYYVHGGNDTTGAVRGIEAVTTGLGWQRAAPAVNVTGEPGKADLEACWELGATLAAGLMDD</sequence>
<dbReference type="InterPro" id="IPR005025">
    <property type="entry name" value="FMN_Rdtase-like_dom"/>
</dbReference>
<keyword evidence="3" id="KW-1185">Reference proteome</keyword>
<dbReference type="EMBL" id="BAABIV010000013">
    <property type="protein sequence ID" value="GAA4988703.1"/>
    <property type="molecule type" value="Genomic_DNA"/>
</dbReference>
<reference evidence="3" key="1">
    <citation type="journal article" date="2019" name="Int. J. Syst. Evol. Microbiol.">
        <title>The Global Catalogue of Microorganisms (GCM) 10K type strain sequencing project: providing services to taxonomists for standard genome sequencing and annotation.</title>
        <authorList>
            <consortium name="The Broad Institute Genomics Platform"/>
            <consortium name="The Broad Institute Genome Sequencing Center for Infectious Disease"/>
            <person name="Wu L."/>
            <person name="Ma J."/>
        </authorList>
    </citation>
    <scope>NUCLEOTIDE SEQUENCE [LARGE SCALE GENOMIC DNA]</scope>
    <source>
        <strain evidence="3">JCM 17657</strain>
    </source>
</reference>
<evidence type="ECO:0000259" key="1">
    <source>
        <dbReference type="Pfam" id="PF03358"/>
    </source>
</evidence>
<dbReference type="Proteomes" id="UP001500610">
    <property type="component" value="Unassembled WGS sequence"/>
</dbReference>
<evidence type="ECO:0000313" key="3">
    <source>
        <dbReference type="Proteomes" id="UP001500610"/>
    </source>
</evidence>
<feature type="domain" description="NADPH-dependent FMN reductase-like" evidence="1">
    <location>
        <begin position="68"/>
        <end position="127"/>
    </location>
</feature>
<dbReference type="SUPFAM" id="SSF52218">
    <property type="entry name" value="Flavoproteins"/>
    <property type="match status" value="1"/>
</dbReference>
<dbReference type="InterPro" id="IPR029039">
    <property type="entry name" value="Flavoprotein-like_sf"/>
</dbReference>
<gene>
    <name evidence="2" type="ORF">GCM10023257_30940</name>
</gene>
<name>A0ABP9I577_9ACTN</name>
<evidence type="ECO:0000313" key="2">
    <source>
        <dbReference type="EMBL" id="GAA4988703.1"/>
    </source>
</evidence>